<dbReference type="SUPFAM" id="SSF53335">
    <property type="entry name" value="S-adenosyl-L-methionine-dependent methyltransferases"/>
    <property type="match status" value="1"/>
</dbReference>
<dbReference type="PANTHER" id="PTHR20974">
    <property type="entry name" value="UPF0585 PROTEIN CG18661"/>
    <property type="match status" value="1"/>
</dbReference>
<name>A0A0C1YBD1_9CYAN</name>
<protein>
    <submittedName>
        <fullName evidence="1">DUF938 domain-containing protein</fullName>
    </submittedName>
</protein>
<evidence type="ECO:0000313" key="1">
    <source>
        <dbReference type="EMBL" id="NEV70188.1"/>
    </source>
</evidence>
<dbReference type="InterPro" id="IPR010342">
    <property type="entry name" value="DUF938"/>
</dbReference>
<reference evidence="1" key="3">
    <citation type="submission" date="2020-02" db="EMBL/GenBank/DDBJ databases">
        <authorList>
            <person name="Sarangi A.N."/>
            <person name="Ghosh S."/>
            <person name="Mukherjee M."/>
            <person name="Tripathy S."/>
        </authorList>
    </citation>
    <scope>NUCLEOTIDE SEQUENCE</scope>
    <source>
        <strain evidence="1">BDU141951</strain>
    </source>
</reference>
<comment type="caution">
    <text evidence="1">The sequence shown here is derived from an EMBL/GenBank/DDBJ whole genome shotgun (WGS) entry which is preliminary data.</text>
</comment>
<accession>A0A0C1YBD1</accession>
<reference evidence="1" key="1">
    <citation type="submission" date="2014-11" db="EMBL/GenBank/DDBJ databases">
        <authorList>
            <person name="Malar M.C."/>
            <person name="Sen D."/>
            <person name="Tripathy S."/>
        </authorList>
    </citation>
    <scope>NUCLEOTIDE SEQUENCE</scope>
    <source>
        <strain evidence="1">BDU141951</strain>
    </source>
</reference>
<sequence>MNAMSAINKRQYAPAAERNREPISAVLAEHLPASATVLEIASGTGQHAVFFAEQLAPRHWLPSDPNPIARESIASWRAIAQLPNLHEPLALDVTQAQWPDFVTTWQQQNAPESALRAIVNINMIHISPWAACEGLFAGAAQLLTAGDVLYLYGPFKQGGQHTAPSNAAFDRSLRQQNSAWGVRDLDVVCETAQQSGFVLKAVIAMPANNLSVIFHAAD</sequence>
<dbReference type="InterPro" id="IPR029063">
    <property type="entry name" value="SAM-dependent_MTases_sf"/>
</dbReference>
<gene>
    <name evidence="1" type="ORF">QQ91_024165</name>
</gene>
<proteinExistence type="predicted"/>
<dbReference type="Gene3D" id="3.40.50.150">
    <property type="entry name" value="Vaccinia Virus protein VP39"/>
    <property type="match status" value="1"/>
</dbReference>
<reference evidence="1" key="2">
    <citation type="journal article" date="2015" name="Genome Announc.">
        <title>Draft Genome Sequence of Filamentous Marine Cyanobacterium Lyngbya confervoides Strain BDU141951.</title>
        <authorList>
            <person name="Chandrababunaidu M.M."/>
            <person name="Sen D."/>
            <person name="Tripathy S."/>
        </authorList>
    </citation>
    <scope>NUCLEOTIDE SEQUENCE</scope>
    <source>
        <strain evidence="1">BDU141951</strain>
    </source>
</reference>
<dbReference type="EMBL" id="JTHE02000003">
    <property type="protein sequence ID" value="NEV70188.1"/>
    <property type="molecule type" value="Genomic_DNA"/>
</dbReference>
<dbReference type="Pfam" id="PF06080">
    <property type="entry name" value="DUF938"/>
    <property type="match status" value="1"/>
</dbReference>
<organism evidence="1">
    <name type="scientific">Lyngbya confervoides BDU141951</name>
    <dbReference type="NCBI Taxonomy" id="1574623"/>
    <lineage>
        <taxon>Bacteria</taxon>
        <taxon>Bacillati</taxon>
        <taxon>Cyanobacteriota</taxon>
        <taxon>Cyanophyceae</taxon>
        <taxon>Oscillatoriophycideae</taxon>
        <taxon>Oscillatoriales</taxon>
        <taxon>Microcoleaceae</taxon>
        <taxon>Lyngbya</taxon>
    </lineage>
</organism>
<dbReference type="PANTHER" id="PTHR20974:SF0">
    <property type="entry name" value="UPF0585 PROTEIN CG18661"/>
    <property type="match status" value="1"/>
</dbReference>
<dbReference type="AlphaFoldDB" id="A0A0C1YBD1"/>